<name>A0A8S3BUA3_9BILA</name>
<dbReference type="PANTHER" id="PTHR43201:SF5">
    <property type="entry name" value="MEDIUM-CHAIN ACYL-COA LIGASE ACSF2, MITOCHONDRIAL"/>
    <property type="match status" value="1"/>
</dbReference>
<dbReference type="PANTHER" id="PTHR43201">
    <property type="entry name" value="ACYL-COA SYNTHETASE"/>
    <property type="match status" value="1"/>
</dbReference>
<dbReference type="Proteomes" id="UP000676336">
    <property type="component" value="Unassembled WGS sequence"/>
</dbReference>
<dbReference type="InterPro" id="IPR025110">
    <property type="entry name" value="AMP-bd_C"/>
</dbReference>
<dbReference type="InterPro" id="IPR045851">
    <property type="entry name" value="AMP-bd_C_sf"/>
</dbReference>
<evidence type="ECO:0000256" key="2">
    <source>
        <dbReference type="ARBA" id="ARBA00022598"/>
    </source>
</evidence>
<sequence>MDEDAYLYYITRQKEVIIRGGANIYPNEIEKTIIEHPSVAEAQVFSIPDERYGEEICAWIKLKTDAPKCLVEDIKNF</sequence>
<keyword evidence="2" id="KW-0436">Ligase</keyword>
<dbReference type="GO" id="GO:0006631">
    <property type="term" value="P:fatty acid metabolic process"/>
    <property type="evidence" value="ECO:0007669"/>
    <property type="project" value="TreeGrafter"/>
</dbReference>
<dbReference type="AlphaFoldDB" id="A0A8S3BUA3"/>
<dbReference type="SUPFAM" id="SSF56801">
    <property type="entry name" value="Acetyl-CoA synthetase-like"/>
    <property type="match status" value="1"/>
</dbReference>
<comment type="caution">
    <text evidence="4">The sequence shown here is derived from an EMBL/GenBank/DDBJ whole genome shotgun (WGS) entry which is preliminary data.</text>
</comment>
<accession>A0A8S3BUA3</accession>
<proteinExistence type="inferred from homology"/>
<evidence type="ECO:0000313" key="5">
    <source>
        <dbReference type="Proteomes" id="UP000676336"/>
    </source>
</evidence>
<dbReference type="Gene3D" id="3.30.300.30">
    <property type="match status" value="1"/>
</dbReference>
<evidence type="ECO:0000313" key="4">
    <source>
        <dbReference type="EMBL" id="CAF4859258.1"/>
    </source>
</evidence>
<organism evidence="4 5">
    <name type="scientific">Rotaria magnacalcarata</name>
    <dbReference type="NCBI Taxonomy" id="392030"/>
    <lineage>
        <taxon>Eukaryota</taxon>
        <taxon>Metazoa</taxon>
        <taxon>Spiralia</taxon>
        <taxon>Gnathifera</taxon>
        <taxon>Rotifera</taxon>
        <taxon>Eurotatoria</taxon>
        <taxon>Bdelloidea</taxon>
        <taxon>Philodinida</taxon>
        <taxon>Philodinidae</taxon>
        <taxon>Rotaria</taxon>
    </lineage>
</organism>
<gene>
    <name evidence="4" type="ORF">SMN809_LOCUS49774</name>
</gene>
<reference evidence="4" key="1">
    <citation type="submission" date="2021-02" db="EMBL/GenBank/DDBJ databases">
        <authorList>
            <person name="Nowell W R."/>
        </authorList>
    </citation>
    <scope>NUCLEOTIDE SEQUENCE</scope>
</reference>
<dbReference type="GO" id="GO:0031956">
    <property type="term" value="F:medium-chain fatty acid-CoA ligase activity"/>
    <property type="evidence" value="ECO:0007669"/>
    <property type="project" value="TreeGrafter"/>
</dbReference>
<protein>
    <recommendedName>
        <fullName evidence="3">AMP-binding enzyme C-terminal domain-containing protein</fullName>
    </recommendedName>
</protein>
<dbReference type="EMBL" id="CAJOBI010163116">
    <property type="protein sequence ID" value="CAF4859258.1"/>
    <property type="molecule type" value="Genomic_DNA"/>
</dbReference>
<evidence type="ECO:0000259" key="3">
    <source>
        <dbReference type="Pfam" id="PF13193"/>
    </source>
</evidence>
<dbReference type="Pfam" id="PF13193">
    <property type="entry name" value="AMP-binding_C"/>
    <property type="match status" value="1"/>
</dbReference>
<feature type="domain" description="AMP-binding enzyme C-terminal" evidence="3">
    <location>
        <begin position="28"/>
        <end position="76"/>
    </location>
</feature>
<comment type="similarity">
    <text evidence="1">Belongs to the ATP-dependent AMP-binding enzyme family.</text>
</comment>
<evidence type="ECO:0000256" key="1">
    <source>
        <dbReference type="ARBA" id="ARBA00006432"/>
    </source>
</evidence>
<feature type="non-terminal residue" evidence="4">
    <location>
        <position position="77"/>
    </location>
</feature>